<comment type="function">
    <text evidence="24">Bifunctional aspartate kinase and homoserine dehydrogenase that catalyzes the first and the third steps toward the synthesis of lysine, methionine and threonine from aspartate.</text>
</comment>
<dbReference type="EC" id="2.7.2.4" evidence="29"/>
<evidence type="ECO:0000256" key="15">
    <source>
        <dbReference type="ARBA" id="ARBA00022777"/>
    </source>
</evidence>
<proteinExistence type="inferred from homology"/>
<dbReference type="GO" id="GO:0009089">
    <property type="term" value="P:lysine biosynthetic process via diaminopimelate"/>
    <property type="evidence" value="ECO:0007669"/>
    <property type="project" value="UniProtKB-ARBA"/>
</dbReference>
<comment type="similarity">
    <text evidence="8">In the N-terminal section; belongs to the aspartokinase family.</text>
</comment>
<comment type="cofactor">
    <cofactor evidence="1">
        <name>a metal cation</name>
        <dbReference type="ChEBI" id="CHEBI:25213"/>
    </cofactor>
</comment>
<dbReference type="SUPFAM" id="SSF55347">
    <property type="entry name" value="Glyceraldehyde-3-phosphate dehydrogenase-like, C-terminal domain"/>
    <property type="match status" value="1"/>
</dbReference>
<evidence type="ECO:0000256" key="6">
    <source>
        <dbReference type="ARBA" id="ARBA00005139"/>
    </source>
</evidence>
<evidence type="ECO:0000256" key="27">
    <source>
        <dbReference type="ARBA" id="ARBA00049031"/>
    </source>
</evidence>
<dbReference type="Gene3D" id="3.40.50.720">
    <property type="entry name" value="NAD(P)-binding Rossmann-like Domain"/>
    <property type="match status" value="1"/>
</dbReference>
<dbReference type="Proteomes" id="UP000824161">
    <property type="component" value="Unassembled WGS sequence"/>
</dbReference>
<comment type="catalytic activity">
    <reaction evidence="27">
        <text>L-homoserine + NAD(+) = L-aspartate 4-semialdehyde + NADH + H(+)</text>
        <dbReference type="Rhea" id="RHEA:15757"/>
        <dbReference type="ChEBI" id="CHEBI:15378"/>
        <dbReference type="ChEBI" id="CHEBI:57476"/>
        <dbReference type="ChEBI" id="CHEBI:57540"/>
        <dbReference type="ChEBI" id="CHEBI:57945"/>
        <dbReference type="ChEBI" id="CHEBI:537519"/>
        <dbReference type="EC" id="1.1.1.3"/>
    </reaction>
    <physiologicalReaction direction="right-to-left" evidence="27">
        <dbReference type="Rhea" id="RHEA:15759"/>
    </physiologicalReaction>
</comment>
<comment type="pathway">
    <text evidence="4">Amino-acid biosynthesis; L-threonine biosynthesis; L-threonine from L-aspartate: step 3/5.</text>
</comment>
<comment type="pathway">
    <text evidence="3">Amino-acid biosynthesis; L-methionine biosynthesis via de novo pathway; L-homoserine from L-aspartate: step 1/3.</text>
</comment>
<evidence type="ECO:0000256" key="14">
    <source>
        <dbReference type="ARBA" id="ARBA00022741"/>
    </source>
</evidence>
<dbReference type="InterPro" id="IPR001342">
    <property type="entry name" value="HDH_cat"/>
</dbReference>
<dbReference type="GO" id="GO:0050661">
    <property type="term" value="F:NADP binding"/>
    <property type="evidence" value="ECO:0007669"/>
    <property type="project" value="InterPro"/>
</dbReference>
<dbReference type="GO" id="GO:0046872">
    <property type="term" value="F:metal ion binding"/>
    <property type="evidence" value="ECO:0007669"/>
    <property type="project" value="UniProtKB-KW"/>
</dbReference>
<dbReference type="InterPro" id="IPR019811">
    <property type="entry name" value="HDH_CS"/>
</dbReference>
<comment type="pathway">
    <text evidence="6">Amino-acid biosynthesis; L-threonine biosynthesis; L-threonine from L-aspartate: step 1/5.</text>
</comment>
<dbReference type="Gene3D" id="3.30.2130.10">
    <property type="entry name" value="VC0802-like"/>
    <property type="match status" value="1"/>
</dbReference>
<keyword evidence="23" id="KW-0511">Multifunctional enzyme</keyword>
<dbReference type="PROSITE" id="PS51671">
    <property type="entry name" value="ACT"/>
    <property type="match status" value="1"/>
</dbReference>
<dbReference type="GO" id="GO:0004412">
    <property type="term" value="F:homoserine dehydrogenase activity"/>
    <property type="evidence" value="ECO:0007669"/>
    <property type="project" value="UniProtKB-EC"/>
</dbReference>
<dbReference type="SUPFAM" id="SSF55021">
    <property type="entry name" value="ACT-like"/>
    <property type="match status" value="2"/>
</dbReference>
<keyword evidence="18 29" id="KW-0560">Oxidoreductase</keyword>
<dbReference type="InterPro" id="IPR045865">
    <property type="entry name" value="ACT-like_dom_sf"/>
</dbReference>
<keyword evidence="13" id="KW-0479">Metal-binding</keyword>
<comment type="similarity">
    <text evidence="7">In the C-terminal section; belongs to the homoserine dehydrogenase family.</text>
</comment>
<keyword evidence="16" id="KW-0067">ATP-binding</keyword>
<evidence type="ECO:0000256" key="23">
    <source>
        <dbReference type="ARBA" id="ARBA00023268"/>
    </source>
</evidence>
<dbReference type="SUPFAM" id="SSF53633">
    <property type="entry name" value="Carbamate kinase-like"/>
    <property type="match status" value="1"/>
</dbReference>
<evidence type="ECO:0000256" key="26">
    <source>
        <dbReference type="ARBA" id="ARBA00048841"/>
    </source>
</evidence>
<dbReference type="PANTHER" id="PTHR43070">
    <property type="match status" value="1"/>
</dbReference>
<dbReference type="InterPro" id="IPR054352">
    <property type="entry name" value="ACT_Aspartokinase"/>
</dbReference>
<dbReference type="Pfam" id="PF03447">
    <property type="entry name" value="NAD_binding_3"/>
    <property type="match status" value="1"/>
</dbReference>
<reference evidence="29" key="2">
    <citation type="journal article" date="2021" name="PeerJ">
        <title>Extensive microbial diversity within the chicken gut microbiome revealed by metagenomics and culture.</title>
        <authorList>
            <person name="Gilroy R."/>
            <person name="Ravi A."/>
            <person name="Getino M."/>
            <person name="Pursley I."/>
            <person name="Horton D.L."/>
            <person name="Alikhan N.F."/>
            <person name="Baker D."/>
            <person name="Gharbi K."/>
            <person name="Hall N."/>
            <person name="Watson M."/>
            <person name="Adriaenssens E.M."/>
            <person name="Foster-Nyarko E."/>
            <person name="Jarju S."/>
            <person name="Secka A."/>
            <person name="Antonio M."/>
            <person name="Oren A."/>
            <person name="Chaudhuri R.R."/>
            <person name="La Ragione R."/>
            <person name="Hildebrand F."/>
            <person name="Pallen M.J."/>
        </authorList>
    </citation>
    <scope>NUCLEOTIDE SEQUENCE</scope>
    <source>
        <strain evidence="29">1383</strain>
    </source>
</reference>
<evidence type="ECO:0000259" key="28">
    <source>
        <dbReference type="PROSITE" id="PS51671"/>
    </source>
</evidence>
<accession>A0A9D1HAJ3</accession>
<dbReference type="SUPFAM" id="SSF51735">
    <property type="entry name" value="NAD(P)-binding Rossmann-fold domains"/>
    <property type="match status" value="1"/>
</dbReference>
<dbReference type="PROSITE" id="PS01042">
    <property type="entry name" value="HOMOSER_DHGENASE"/>
    <property type="match status" value="1"/>
</dbReference>
<comment type="caution">
    <text evidence="29">The sequence shown here is derived from an EMBL/GenBank/DDBJ whole genome shotgun (WGS) entry which is preliminary data.</text>
</comment>
<comment type="catalytic activity">
    <reaction evidence="25">
        <text>L-aspartate + ATP = 4-phospho-L-aspartate + ADP</text>
        <dbReference type="Rhea" id="RHEA:23776"/>
        <dbReference type="ChEBI" id="CHEBI:29991"/>
        <dbReference type="ChEBI" id="CHEBI:30616"/>
        <dbReference type="ChEBI" id="CHEBI:57535"/>
        <dbReference type="ChEBI" id="CHEBI:456216"/>
        <dbReference type="EC" id="2.7.2.4"/>
    </reaction>
    <physiologicalReaction direction="left-to-right" evidence="25">
        <dbReference type="Rhea" id="RHEA:23777"/>
    </physiologicalReaction>
</comment>
<dbReference type="Gene3D" id="1.20.120.1320">
    <property type="entry name" value="Aspartokinase, catalytic domain"/>
    <property type="match status" value="1"/>
</dbReference>
<evidence type="ECO:0000256" key="8">
    <source>
        <dbReference type="ARBA" id="ARBA00010046"/>
    </source>
</evidence>
<organism evidence="29 30">
    <name type="scientific">Candidatus Merdimorpha stercoravium</name>
    <dbReference type="NCBI Taxonomy" id="2840863"/>
    <lineage>
        <taxon>Bacteria</taxon>
        <taxon>Pseudomonadati</taxon>
        <taxon>Bacteroidota</taxon>
        <taxon>Flavobacteriia</taxon>
        <taxon>Flavobacteriales</taxon>
        <taxon>Candidatus Merdimorpha</taxon>
    </lineage>
</organism>
<evidence type="ECO:0000256" key="11">
    <source>
        <dbReference type="ARBA" id="ARBA00022679"/>
    </source>
</evidence>
<evidence type="ECO:0000256" key="12">
    <source>
        <dbReference type="ARBA" id="ARBA00022697"/>
    </source>
</evidence>
<dbReference type="EC" id="1.1.1.3" evidence="29"/>
<comment type="subunit">
    <text evidence="9">Homotetramer.</text>
</comment>
<evidence type="ECO:0000256" key="16">
    <source>
        <dbReference type="ARBA" id="ARBA00022840"/>
    </source>
</evidence>
<evidence type="ECO:0000313" key="30">
    <source>
        <dbReference type="Proteomes" id="UP000824161"/>
    </source>
</evidence>
<evidence type="ECO:0000256" key="22">
    <source>
        <dbReference type="ARBA" id="ARBA00023167"/>
    </source>
</evidence>
<evidence type="ECO:0000256" key="7">
    <source>
        <dbReference type="ARBA" id="ARBA00007952"/>
    </source>
</evidence>
<dbReference type="CDD" id="cd04921">
    <property type="entry name" value="ACT_AKi-HSDH-ThrA-like_1"/>
    <property type="match status" value="1"/>
</dbReference>
<keyword evidence="21" id="KW-0457">Lysine biosynthesis</keyword>
<evidence type="ECO:0000313" key="29">
    <source>
        <dbReference type="EMBL" id="HIT98279.1"/>
    </source>
</evidence>
<keyword evidence="22" id="KW-0486">Methionine biosynthesis</keyword>
<keyword evidence="19" id="KW-0520">NAD</keyword>
<dbReference type="GO" id="GO:0009086">
    <property type="term" value="P:methionine biosynthetic process"/>
    <property type="evidence" value="ECO:0007669"/>
    <property type="project" value="UniProtKB-KW"/>
</dbReference>
<dbReference type="NCBIfam" id="TIGR00657">
    <property type="entry name" value="asp_kinases"/>
    <property type="match status" value="1"/>
</dbReference>
<dbReference type="Gene3D" id="3.40.1160.10">
    <property type="entry name" value="Acetylglutamate kinase-like"/>
    <property type="match status" value="1"/>
</dbReference>
<keyword evidence="17" id="KW-0521">NADP</keyword>
<gene>
    <name evidence="29" type="primary">thrA</name>
    <name evidence="29" type="ORF">IAC44_05510</name>
</gene>
<dbReference type="InterPro" id="IPR036393">
    <property type="entry name" value="AceGlu_kinase-like_sf"/>
</dbReference>
<feature type="domain" description="ACT" evidence="28">
    <location>
        <begin position="308"/>
        <end position="389"/>
    </location>
</feature>
<evidence type="ECO:0000256" key="2">
    <source>
        <dbReference type="ARBA" id="ARBA00004766"/>
    </source>
</evidence>
<dbReference type="InterPro" id="IPR001341">
    <property type="entry name" value="Asp_kinase"/>
</dbReference>
<dbReference type="NCBIfam" id="NF006959">
    <property type="entry name" value="PRK09436.1"/>
    <property type="match status" value="1"/>
</dbReference>
<dbReference type="PANTHER" id="PTHR43070:SF5">
    <property type="entry name" value="HOMOSERINE DEHYDROGENASE"/>
    <property type="match status" value="1"/>
</dbReference>
<evidence type="ECO:0000256" key="4">
    <source>
        <dbReference type="ARBA" id="ARBA00005056"/>
    </source>
</evidence>
<evidence type="ECO:0000256" key="13">
    <source>
        <dbReference type="ARBA" id="ARBA00022723"/>
    </source>
</evidence>
<evidence type="ECO:0000256" key="20">
    <source>
        <dbReference type="ARBA" id="ARBA00023053"/>
    </source>
</evidence>
<comment type="pathway">
    <text evidence="2">Amino-acid biosynthesis; L-lysine biosynthesis via DAP pathway; (S)-tetrahydrodipicolinate from L-aspartate: step 1/4.</text>
</comment>
<dbReference type="FunFam" id="3.30.360.10:FF:000006">
    <property type="entry name" value="Bifunctional aspartokinase/homoserine dehydrogenase"/>
    <property type="match status" value="1"/>
</dbReference>
<dbReference type="InterPro" id="IPR001048">
    <property type="entry name" value="Asp/Glu/Uridylate_kinase"/>
</dbReference>
<evidence type="ECO:0000256" key="3">
    <source>
        <dbReference type="ARBA" id="ARBA00004986"/>
    </source>
</evidence>
<dbReference type="GO" id="GO:0005524">
    <property type="term" value="F:ATP binding"/>
    <property type="evidence" value="ECO:0007669"/>
    <property type="project" value="UniProtKB-KW"/>
</dbReference>
<name>A0A9D1HAJ3_9FLAO</name>
<dbReference type="EMBL" id="DVLY01000137">
    <property type="protein sequence ID" value="HIT98279.1"/>
    <property type="molecule type" value="Genomic_DNA"/>
</dbReference>
<dbReference type="InterPro" id="IPR036291">
    <property type="entry name" value="NAD(P)-bd_dom_sf"/>
</dbReference>
<keyword evidence="10" id="KW-0028">Amino-acid biosynthesis</keyword>
<evidence type="ECO:0000256" key="25">
    <source>
        <dbReference type="ARBA" id="ARBA00048561"/>
    </source>
</evidence>
<dbReference type="Pfam" id="PF00696">
    <property type="entry name" value="AA_kinase"/>
    <property type="match status" value="1"/>
</dbReference>
<dbReference type="Pfam" id="PF22468">
    <property type="entry name" value="ACT_9"/>
    <property type="match status" value="1"/>
</dbReference>
<dbReference type="GO" id="GO:0009090">
    <property type="term" value="P:homoserine biosynthetic process"/>
    <property type="evidence" value="ECO:0007669"/>
    <property type="project" value="UniProtKB-ARBA"/>
</dbReference>
<dbReference type="AlphaFoldDB" id="A0A9D1HAJ3"/>
<keyword evidence="15 29" id="KW-0418">Kinase</keyword>
<keyword evidence="14" id="KW-0547">Nucleotide-binding</keyword>
<evidence type="ECO:0000256" key="24">
    <source>
        <dbReference type="ARBA" id="ARBA00044938"/>
    </source>
</evidence>
<evidence type="ECO:0000256" key="17">
    <source>
        <dbReference type="ARBA" id="ARBA00022857"/>
    </source>
</evidence>
<evidence type="ECO:0000256" key="21">
    <source>
        <dbReference type="ARBA" id="ARBA00023154"/>
    </source>
</evidence>
<evidence type="ECO:0000256" key="18">
    <source>
        <dbReference type="ARBA" id="ARBA00023002"/>
    </source>
</evidence>
<dbReference type="InterPro" id="IPR002912">
    <property type="entry name" value="ACT_dom"/>
</dbReference>
<evidence type="ECO:0000256" key="5">
    <source>
        <dbReference type="ARBA" id="ARBA00005062"/>
    </source>
</evidence>
<dbReference type="InterPro" id="IPR011147">
    <property type="entry name" value="Bifunc_Aspkin/hSer_DH"/>
</dbReference>
<comment type="pathway">
    <text evidence="5">Amino-acid biosynthesis; L-methionine biosynthesis via de novo pathway; L-homoserine from L-aspartate: step 3/3.</text>
</comment>
<keyword evidence="20" id="KW-0915">Sodium</keyword>
<evidence type="ECO:0000256" key="9">
    <source>
        <dbReference type="ARBA" id="ARBA00011881"/>
    </source>
</evidence>
<dbReference type="InterPro" id="IPR005106">
    <property type="entry name" value="Asp/hSer_DH_NAD-bd"/>
</dbReference>
<dbReference type="Gene3D" id="3.30.360.10">
    <property type="entry name" value="Dihydrodipicolinate Reductase, domain 2"/>
    <property type="match status" value="1"/>
</dbReference>
<evidence type="ECO:0000256" key="1">
    <source>
        <dbReference type="ARBA" id="ARBA00001920"/>
    </source>
</evidence>
<dbReference type="Pfam" id="PF00742">
    <property type="entry name" value="Homoserine_dh"/>
    <property type="match status" value="1"/>
</dbReference>
<comment type="catalytic activity">
    <reaction evidence="26">
        <text>L-homoserine + NADP(+) = L-aspartate 4-semialdehyde + NADPH + H(+)</text>
        <dbReference type="Rhea" id="RHEA:15761"/>
        <dbReference type="ChEBI" id="CHEBI:15378"/>
        <dbReference type="ChEBI" id="CHEBI:57476"/>
        <dbReference type="ChEBI" id="CHEBI:57783"/>
        <dbReference type="ChEBI" id="CHEBI:58349"/>
        <dbReference type="ChEBI" id="CHEBI:537519"/>
        <dbReference type="EC" id="1.1.1.3"/>
    </reaction>
    <physiologicalReaction direction="right-to-left" evidence="26">
        <dbReference type="Rhea" id="RHEA:15763"/>
    </physiologicalReaction>
</comment>
<dbReference type="InterPro" id="IPR049638">
    <property type="entry name" value="AK-HD"/>
</dbReference>
<dbReference type="PIRSF" id="PIRSF000727">
    <property type="entry name" value="ThrA"/>
    <property type="match status" value="1"/>
</dbReference>
<keyword evidence="11 29" id="KW-0808">Transferase</keyword>
<dbReference type="GO" id="GO:0004072">
    <property type="term" value="F:aspartate kinase activity"/>
    <property type="evidence" value="ECO:0007669"/>
    <property type="project" value="UniProtKB-EC"/>
</dbReference>
<sequence>MKVLKFGGKSLSGAEGSPLNHSLDIICQEARKGKVYVVCSARGKSTDMLEDMLFKAAAGEDYMPAFDYFFERQQAPSKSVDMKAEHAEMKQILAGVALLGEYSQKVKDRFLSFGEILSCKMVAHLLRKRGFKARFVDSRTLIKTTEEYGSASVLLDVSERNVKEFFKDSPEDQIEVVTGFIGTTLTNQTTTLGRNGSNYSATLLASFLGAEEVQNWTNVDGVYTANPSMVEDAQIIPLLSYREANELANFGTNVLHAKTILPLIEKKIPIRILNSFHPDCQGTTIAEQGAGDGLKAISVIDDVALVSIEGRGLLGRVGIDARIFTALSAHGVSVKIVSQASSERGIGFIVDASVAELSREVLTEEFAREIAIEDISDIVVDTEVAVISIIGRHVDFLDKAYAALRKNSIVPYLINNTINGEHLSLVVAKSDLKKAVNVIHNHIFGMTKKLNVIVFGRGNVGGTLIDQILSTADSILERRNLRLNIFGVANSKKVLLDNHGISGDWRAEFDRSAQPYTIDSILEYIEQHNLENVVVVDNTASASFVQLYPRFVTAGFDIVSSNKVANTISYDFYSSLRALLRQKGKTFLYETNVGAGLPLVDTIRQLHHSGDKILRVRGVFSGTLSYIFNHFSEEDRPFYDILREAMDKGFTEPDPREDLCGNDVARKLLILAREVDMHSEFSDIRVENLIPESLRSGTVEDFLSGADLLNSEYGQRKAALAPDEVLRYVGDLDTVAGTLEVKLDKVKKATPLGGLRGSDSMFEIYTESYGENPVVIQGAGAGAAVTARGVYTDLLRLSEAL</sequence>
<keyword evidence="12" id="KW-0791">Threonine biosynthesis</keyword>
<reference evidence="29" key="1">
    <citation type="submission" date="2020-10" db="EMBL/GenBank/DDBJ databases">
        <authorList>
            <person name="Gilroy R."/>
        </authorList>
    </citation>
    <scope>NUCLEOTIDE SEQUENCE</scope>
    <source>
        <strain evidence="29">1383</strain>
    </source>
</reference>
<protein>
    <submittedName>
        <fullName evidence="29">Bifunctional aspartate kinase/homoserine dehydrogenase I</fullName>
        <ecNumber evidence="29">1.1.1.3</ecNumber>
        <ecNumber evidence="29">2.7.2.4</ecNumber>
    </submittedName>
</protein>
<evidence type="ECO:0000256" key="19">
    <source>
        <dbReference type="ARBA" id="ARBA00023027"/>
    </source>
</evidence>
<dbReference type="InterPro" id="IPR042199">
    <property type="entry name" value="AsparK_Bifunc_asparK/hSer_DH"/>
</dbReference>
<evidence type="ECO:0000256" key="10">
    <source>
        <dbReference type="ARBA" id="ARBA00022605"/>
    </source>
</evidence>
<dbReference type="GO" id="GO:0009088">
    <property type="term" value="P:threonine biosynthetic process"/>
    <property type="evidence" value="ECO:0007669"/>
    <property type="project" value="UniProtKB-KW"/>
</dbReference>